<dbReference type="AlphaFoldDB" id="A0A3E1EYS0"/>
<dbReference type="RefSeq" id="WP_116880536.1">
    <property type="nucleotide sequence ID" value="NZ_QURB01000003.1"/>
</dbReference>
<reference evidence="1 2" key="1">
    <citation type="submission" date="2018-08" db="EMBL/GenBank/DDBJ databases">
        <title>The draft genome squence of Brumimicrobium sp. N62.</title>
        <authorList>
            <person name="Du Z.-J."/>
            <person name="Luo H.-R."/>
        </authorList>
    </citation>
    <scope>NUCLEOTIDE SEQUENCE [LARGE SCALE GENOMIC DNA]</scope>
    <source>
        <strain evidence="1 2">N62</strain>
    </source>
</reference>
<accession>A0A3E1EYS0</accession>
<evidence type="ECO:0000313" key="1">
    <source>
        <dbReference type="EMBL" id="RFC54702.1"/>
    </source>
</evidence>
<name>A0A3E1EYS0_9FLAO</name>
<keyword evidence="2" id="KW-1185">Reference proteome</keyword>
<dbReference type="InterPro" id="IPR045444">
    <property type="entry name" value="DUF6503"/>
</dbReference>
<dbReference type="Proteomes" id="UP000257127">
    <property type="component" value="Unassembled WGS sequence"/>
</dbReference>
<protein>
    <recommendedName>
        <fullName evidence="3">Deoxyribose-phosphate aldolase</fullName>
    </recommendedName>
</protein>
<dbReference type="PROSITE" id="PS51257">
    <property type="entry name" value="PROKAR_LIPOPROTEIN"/>
    <property type="match status" value="1"/>
</dbReference>
<dbReference type="EMBL" id="QURB01000003">
    <property type="protein sequence ID" value="RFC54702.1"/>
    <property type="molecule type" value="Genomic_DNA"/>
</dbReference>
<dbReference type="Pfam" id="PF20113">
    <property type="entry name" value="DUF6503"/>
    <property type="match status" value="1"/>
</dbReference>
<proteinExistence type="predicted"/>
<organism evidence="1 2">
    <name type="scientific">Brumimicrobium aurantiacum</name>
    <dbReference type="NCBI Taxonomy" id="1737063"/>
    <lineage>
        <taxon>Bacteria</taxon>
        <taxon>Pseudomonadati</taxon>
        <taxon>Bacteroidota</taxon>
        <taxon>Flavobacteriia</taxon>
        <taxon>Flavobacteriales</taxon>
        <taxon>Crocinitomicaceae</taxon>
        <taxon>Brumimicrobium</taxon>
    </lineage>
</organism>
<comment type="caution">
    <text evidence="1">The sequence shown here is derived from an EMBL/GenBank/DDBJ whole genome shotgun (WGS) entry which is preliminary data.</text>
</comment>
<dbReference type="OrthoDB" id="982433at2"/>
<evidence type="ECO:0000313" key="2">
    <source>
        <dbReference type="Proteomes" id="UP000257127"/>
    </source>
</evidence>
<evidence type="ECO:0008006" key="3">
    <source>
        <dbReference type="Google" id="ProtNLM"/>
    </source>
</evidence>
<gene>
    <name evidence="1" type="ORF">DXU93_06865</name>
</gene>
<sequence>MNKLLLIFTSLLLVVSCAEKPDEVKEESADEFVAVKPQNVEAIIDSVYRKSGVEKINQSDIYFKFRKFDFAYVQGSDGLERSRSFLNDEGDRIVDLWRGDSVIRTINDEKIDLSKKKENAYKNSINSVFYFGYLPKALKDPAVNSDLIDTVQIKNKDYYKIKVTFDEEGGGEDYHDIFLYWIGVEDYALDYLAYQYFTNDGGIRFRAVDKITEVDGIEFRDYLNYAPKENLMNDYFNVDQVFENDGLEVVSEIRLEEIVVE</sequence>